<protein>
    <submittedName>
        <fullName evidence="3">FAD/NAD(P)-binding domain-containing protein</fullName>
    </submittedName>
</protein>
<dbReference type="PROSITE" id="PS51257">
    <property type="entry name" value="PROKAR_LIPOPROTEIN"/>
    <property type="match status" value="1"/>
</dbReference>
<dbReference type="Gene3D" id="3.50.50.100">
    <property type="match status" value="1"/>
</dbReference>
<reference evidence="3" key="1">
    <citation type="submission" date="2022-11" db="UniProtKB">
        <authorList>
            <consortium name="WormBaseParasite"/>
        </authorList>
    </citation>
    <scope>IDENTIFICATION</scope>
</reference>
<dbReference type="PANTHER" id="PTHR10632:SF2">
    <property type="entry name" value="SULFIDE:QUINONE OXIDOREDUCTASE, MITOCHONDRIAL"/>
    <property type="match status" value="1"/>
</dbReference>
<dbReference type="Proteomes" id="UP000887574">
    <property type="component" value="Unplaced"/>
</dbReference>
<name>A0A915EU48_9BILA</name>
<dbReference type="Pfam" id="PF07992">
    <property type="entry name" value="Pyr_redox_2"/>
    <property type="match status" value="1"/>
</dbReference>
<dbReference type="InterPro" id="IPR036188">
    <property type="entry name" value="FAD/NAD-bd_sf"/>
</dbReference>
<evidence type="ECO:0000313" key="2">
    <source>
        <dbReference type="Proteomes" id="UP000887574"/>
    </source>
</evidence>
<dbReference type="GO" id="GO:0071949">
    <property type="term" value="F:FAD binding"/>
    <property type="evidence" value="ECO:0007669"/>
    <property type="project" value="TreeGrafter"/>
</dbReference>
<feature type="domain" description="FAD/NAD(P)-binding" evidence="1">
    <location>
        <begin position="6"/>
        <end position="118"/>
    </location>
</feature>
<proteinExistence type="predicted"/>
<dbReference type="InterPro" id="IPR015904">
    <property type="entry name" value="Sulphide_quinone_reductase"/>
</dbReference>
<dbReference type="GO" id="GO:0070221">
    <property type="term" value="P:sulfide oxidation, using sulfide:quinone oxidoreductase"/>
    <property type="evidence" value="ECO:0007669"/>
    <property type="project" value="TreeGrafter"/>
</dbReference>
<dbReference type="WBParaSite" id="jg9300">
    <property type="protein sequence ID" value="jg9300"/>
    <property type="gene ID" value="jg9300"/>
</dbReference>
<dbReference type="GO" id="GO:0005739">
    <property type="term" value="C:mitochondrion"/>
    <property type="evidence" value="ECO:0007669"/>
    <property type="project" value="TreeGrafter"/>
</dbReference>
<dbReference type="PRINTS" id="PR00368">
    <property type="entry name" value="FADPNR"/>
</dbReference>
<dbReference type="AlphaFoldDB" id="A0A915EU48"/>
<organism evidence="2 3">
    <name type="scientific">Ditylenchus dipsaci</name>
    <dbReference type="NCBI Taxonomy" id="166011"/>
    <lineage>
        <taxon>Eukaryota</taxon>
        <taxon>Metazoa</taxon>
        <taxon>Ecdysozoa</taxon>
        <taxon>Nematoda</taxon>
        <taxon>Chromadorea</taxon>
        <taxon>Rhabditida</taxon>
        <taxon>Tylenchina</taxon>
        <taxon>Tylenchomorpha</taxon>
        <taxon>Sphaerularioidea</taxon>
        <taxon>Anguinidae</taxon>
        <taxon>Anguininae</taxon>
        <taxon>Ditylenchus</taxon>
    </lineage>
</organism>
<dbReference type="GO" id="GO:0070224">
    <property type="term" value="F:sulfide:quinone oxidoreductase activity"/>
    <property type="evidence" value="ECO:0007669"/>
    <property type="project" value="TreeGrafter"/>
</dbReference>
<accession>A0A915EU48</accession>
<dbReference type="SUPFAM" id="SSF51905">
    <property type="entry name" value="FAD/NAD(P)-binding domain"/>
    <property type="match status" value="1"/>
</dbReference>
<keyword evidence="2" id="KW-1185">Reference proteome</keyword>
<dbReference type="PANTHER" id="PTHR10632">
    <property type="entry name" value="SULFIDE:QUINONE OXIDOREDUCTASE"/>
    <property type="match status" value="1"/>
</dbReference>
<dbReference type="InterPro" id="IPR023753">
    <property type="entry name" value="FAD/NAD-binding_dom"/>
</dbReference>
<evidence type="ECO:0000313" key="3">
    <source>
        <dbReference type="WBParaSite" id="jg9300"/>
    </source>
</evidence>
<sequence>MKDHFRLLVVGGGTAGCSIASKFARILSPSHLAVVEPCEKHYYQPGYTLVGAGIMHMEDIVRKEQDVLPKGVAWYRHTVDKFEPMDNRIVLRDGQSLSYDYLVISTGLQLRFDMISGITAQAMEDQYSGLCSIYHPKYAVKTFEELTRFQPTTQSNAIFTSPNTPIKCPGAPKKFAISQRKCGEKQAKGRTQHLTKVDVLNRLATFDCLDEKADKNGETREFQYSLLHIAPPCSPIKALRDYAETMQTRKEPCLTDAKGWVAVNGQTLQSTAFANVFAFGDCTNTANSKTAAAISSQFKALKLNLQSAMESRPLQAYYDGYGSCPLVVDSKHVIMAEFNSQGPLETFPYDQSKPSRLSFLMKRYFMPFLYWNFLVRGFWNGPATFRKIFHFPSTIANH</sequence>
<evidence type="ECO:0000259" key="1">
    <source>
        <dbReference type="Pfam" id="PF07992"/>
    </source>
</evidence>